<feature type="compositionally biased region" description="Low complexity" evidence="1">
    <location>
        <begin position="216"/>
        <end position="232"/>
    </location>
</feature>
<evidence type="ECO:0000313" key="3">
    <source>
        <dbReference type="Proteomes" id="UP000095751"/>
    </source>
</evidence>
<feature type="compositionally biased region" description="Acidic residues" evidence="1">
    <location>
        <begin position="372"/>
        <end position="383"/>
    </location>
</feature>
<sequence>MKKTTKKNQDSIPSDEGNSRIRRWFLSAFGMSLSSSSSSILPSSKPNYSSLSSSYSSSSASFPGVFLRSLKDDYPLWIASMWLLCKQQQPLLHNTNKNSKISDNSNSNKFQTKQQPSILIADAIVLGILLVYKKSRDEKYLEERSCRRDGKDDDDDNGDSDDVNNKTNNDKVCDKNNNNNKNDTEVKKEETSSIDELRRMLKENSTDCSEQLIVPTTTTRSIGSSSSEKQPLLQPPPLLRTSMASTSEKCSSNNNNKQRYLEMLVHNVSHTDLVLSLDVPSANTTPDKDDDSESESESYCLCRPRFSAFDAYSQRLVDFMKHQQYQKREESLIRLPQYERNDQTKKPEPSSLETATDDEMIPIGFRLRKEGDDDELDDDEDDDSGKNIYRPLRVSSSELNDLRVRGRDQNKVATSCSCSLNINAVFFPLLATLIPLWQEKIQKKYTSSLSVKQVVILVSGVGQPRNWTHSVRGNSTQQCAELMKMFLQTIYPDLIVVHIHSETNIFRYDENIAFVQQELLPRVQEYRDSHAKGIPYPDEIAANFPPGEGGGGGGGGGWNGKNNSDYINQPFSTEWRKSFSVTLSFADGSPARNHAIQAALRTFKPTCYHFWQLKTFWHESKIVTSDIEVHSFEEMETLPPVETSQLHDRPVVGQVVKEMKRFRDDFMKILSNNSEHSNEIRAFWLRKTHKPVIAVLAVQTTDGKIKLYRGTNMEVSMPTGSLCAERNVIGTALADNPSLRRQDLKVIAVLAVPNPKQPQNVTSTGSSGIPRPQSTTSIGSMVSATLEDESSHSKIVSSRKSSFGGEDEWIVQEHIGSNAKQTVPILDNLNLPLDPSAESQSSTPVRRIYLYNKPQHQTRKQRRTVVVHSDADINPLRPCGACNEWLKKVGIFDT</sequence>
<dbReference type="EMBL" id="KV784361">
    <property type="protein sequence ID" value="OEU14117.1"/>
    <property type="molecule type" value="Genomic_DNA"/>
</dbReference>
<accession>A0A1E7F7I9</accession>
<evidence type="ECO:0000256" key="1">
    <source>
        <dbReference type="SAM" id="MobiDB-lite"/>
    </source>
</evidence>
<dbReference type="OrthoDB" id="40021at2759"/>
<dbReference type="InterPro" id="IPR016193">
    <property type="entry name" value="Cytidine_deaminase-like"/>
</dbReference>
<dbReference type="GO" id="GO:0003824">
    <property type="term" value="F:catalytic activity"/>
    <property type="evidence" value="ECO:0007669"/>
    <property type="project" value="InterPro"/>
</dbReference>
<dbReference type="InterPro" id="IPR032723">
    <property type="entry name" value="Deaminase_LmjF365940"/>
</dbReference>
<name>A0A1E7F7I9_9STRA</name>
<evidence type="ECO:0000313" key="2">
    <source>
        <dbReference type="EMBL" id="OEU14117.1"/>
    </source>
</evidence>
<dbReference type="AlphaFoldDB" id="A0A1E7F7I9"/>
<dbReference type="Proteomes" id="UP000095751">
    <property type="component" value="Unassembled WGS sequence"/>
</dbReference>
<feature type="region of interest" description="Disordered" evidence="1">
    <location>
        <begin position="141"/>
        <end position="254"/>
    </location>
</feature>
<feature type="compositionally biased region" description="Acidic residues" evidence="1">
    <location>
        <begin position="152"/>
        <end position="162"/>
    </location>
</feature>
<gene>
    <name evidence="2" type="ORF">FRACYDRAFT_242469</name>
</gene>
<feature type="compositionally biased region" description="Basic and acidic residues" evidence="1">
    <location>
        <begin position="182"/>
        <end position="205"/>
    </location>
</feature>
<feature type="compositionally biased region" description="Basic and acidic residues" evidence="1">
    <location>
        <begin position="141"/>
        <end position="151"/>
    </location>
</feature>
<feature type="region of interest" description="Disordered" evidence="1">
    <location>
        <begin position="756"/>
        <end position="777"/>
    </location>
</feature>
<feature type="compositionally biased region" description="Basic and acidic residues" evidence="1">
    <location>
        <begin position="331"/>
        <end position="348"/>
    </location>
</feature>
<organism evidence="2 3">
    <name type="scientific">Fragilariopsis cylindrus CCMP1102</name>
    <dbReference type="NCBI Taxonomy" id="635003"/>
    <lineage>
        <taxon>Eukaryota</taxon>
        <taxon>Sar</taxon>
        <taxon>Stramenopiles</taxon>
        <taxon>Ochrophyta</taxon>
        <taxon>Bacillariophyta</taxon>
        <taxon>Bacillariophyceae</taxon>
        <taxon>Bacillariophycidae</taxon>
        <taxon>Bacillariales</taxon>
        <taxon>Bacillariaceae</taxon>
        <taxon>Fragilariopsis</taxon>
    </lineage>
</organism>
<feature type="region of interest" description="Disordered" evidence="1">
    <location>
        <begin position="331"/>
        <end position="390"/>
    </location>
</feature>
<dbReference type="InParanoid" id="A0A1E7F7I9"/>
<dbReference type="CDD" id="cd01283">
    <property type="entry name" value="cytidine_deaminase"/>
    <property type="match status" value="1"/>
</dbReference>
<dbReference type="Pfam" id="PF14421">
    <property type="entry name" value="LmjF365940-deam"/>
    <property type="match status" value="1"/>
</dbReference>
<feature type="compositionally biased region" description="Polar residues" evidence="1">
    <location>
        <begin position="757"/>
        <end position="777"/>
    </location>
</feature>
<dbReference type="Gene3D" id="3.40.140.10">
    <property type="entry name" value="Cytidine Deaminase, domain 2"/>
    <property type="match status" value="1"/>
</dbReference>
<dbReference type="SUPFAM" id="SSF53927">
    <property type="entry name" value="Cytidine deaminase-like"/>
    <property type="match status" value="1"/>
</dbReference>
<dbReference type="KEGG" id="fcy:FRACYDRAFT_242469"/>
<feature type="compositionally biased region" description="Polar residues" evidence="1">
    <location>
        <begin position="242"/>
        <end position="254"/>
    </location>
</feature>
<proteinExistence type="predicted"/>
<protein>
    <submittedName>
        <fullName evidence="2">Uncharacterized protein</fullName>
    </submittedName>
</protein>
<keyword evidence="3" id="KW-1185">Reference proteome</keyword>
<reference evidence="2 3" key="1">
    <citation type="submission" date="2016-09" db="EMBL/GenBank/DDBJ databases">
        <title>Extensive genetic diversity and differential bi-allelic expression allows diatom success in the polar Southern Ocean.</title>
        <authorList>
            <consortium name="DOE Joint Genome Institute"/>
            <person name="Mock T."/>
            <person name="Otillar R.P."/>
            <person name="Strauss J."/>
            <person name="Dupont C."/>
            <person name="Frickenhaus S."/>
            <person name="Maumus F."/>
            <person name="Mcmullan M."/>
            <person name="Sanges R."/>
            <person name="Schmutz J."/>
            <person name="Toseland A."/>
            <person name="Valas R."/>
            <person name="Veluchamy A."/>
            <person name="Ward B.J."/>
            <person name="Allen A."/>
            <person name="Barry K."/>
            <person name="Falciatore A."/>
            <person name="Ferrante M."/>
            <person name="Fortunato A.E."/>
            <person name="Gloeckner G."/>
            <person name="Gruber A."/>
            <person name="Hipkin R."/>
            <person name="Janech M."/>
            <person name="Kroth P."/>
            <person name="Leese F."/>
            <person name="Lindquist E."/>
            <person name="Lyon B.R."/>
            <person name="Martin J."/>
            <person name="Mayer C."/>
            <person name="Parker M."/>
            <person name="Quesneville H."/>
            <person name="Raymond J."/>
            <person name="Uhlig C."/>
            <person name="Valentin K.U."/>
            <person name="Worden A.Z."/>
            <person name="Armbrust E.V."/>
            <person name="Bowler C."/>
            <person name="Green B."/>
            <person name="Moulton V."/>
            <person name="Van Oosterhout C."/>
            <person name="Grigoriev I."/>
        </authorList>
    </citation>
    <scope>NUCLEOTIDE SEQUENCE [LARGE SCALE GENOMIC DNA]</scope>
    <source>
        <strain evidence="2 3">CCMP1102</strain>
    </source>
</reference>